<dbReference type="FunFam" id="2.10.110.10:FF:000005">
    <property type="entry name" value="Testin isoform 1"/>
    <property type="match status" value="1"/>
</dbReference>
<dbReference type="PANTHER" id="PTHR24211:SF0">
    <property type="entry name" value="LIM AND CYSTEINE-RICH DOMAINS PROTEIN 1"/>
    <property type="match status" value="1"/>
</dbReference>
<feature type="non-terminal residue" evidence="9">
    <location>
        <position position="1"/>
    </location>
</feature>
<dbReference type="PROSITE" id="PS00478">
    <property type="entry name" value="LIM_DOMAIN_1"/>
    <property type="match status" value="1"/>
</dbReference>
<dbReference type="Pfam" id="PF06297">
    <property type="entry name" value="PET"/>
    <property type="match status" value="1"/>
</dbReference>
<sequence length="318" mass="35180">KVCRGCGCRREEHSLCPELQEDQKLGRLLSGSRCSWLTTRPRGAGGPRLYKRNRMIVTNPIVSRKDPTFSTLTYDSVLTALCPQATQYMELIPKELQPVAGTAGAWQRRQQLVRQLPLHDQDPAQCRGLADGELQLMEDFIRRYKAEALGVGEVALPGQAGAAKEEGKPQDKSDAATEPPEPTNGALEPAAGHYRCQGCQQLLPGDCPAVHAERAGHQRLWHPACFVCCRCAQPLVDLIYFWKGGAAWCGRHYCESLRPRCAGCDELIFSEDYLQVEGTAWHKKHFACVECETLLSGQPFVLDQGNLLCTSCSKGRSL</sequence>
<keyword evidence="10" id="KW-1185">Reference proteome</keyword>
<evidence type="ECO:0000256" key="1">
    <source>
        <dbReference type="ARBA" id="ARBA00022723"/>
    </source>
</evidence>
<evidence type="ECO:0000259" key="8">
    <source>
        <dbReference type="PROSITE" id="PS51303"/>
    </source>
</evidence>
<reference evidence="9 10" key="1">
    <citation type="submission" date="2019-09" db="EMBL/GenBank/DDBJ databases">
        <title>Bird 10,000 Genomes (B10K) Project - Family phase.</title>
        <authorList>
            <person name="Zhang G."/>
        </authorList>
    </citation>
    <scope>NUCLEOTIDE SEQUENCE [LARGE SCALE GENOMIC DNA]</scope>
    <source>
        <strain evidence="9">B10K-DU-001-24</strain>
        <tissue evidence="9">Muscle</tissue>
    </source>
</reference>
<feature type="compositionally biased region" description="Basic and acidic residues" evidence="6">
    <location>
        <begin position="163"/>
        <end position="175"/>
    </location>
</feature>
<dbReference type="InterPro" id="IPR047120">
    <property type="entry name" value="Pk/Esn/Tes"/>
</dbReference>
<keyword evidence="1 5" id="KW-0479">Metal-binding</keyword>
<protein>
    <submittedName>
        <fullName evidence="9">LMCD1 protein</fullName>
    </submittedName>
</protein>
<dbReference type="GO" id="GO:0005634">
    <property type="term" value="C:nucleus"/>
    <property type="evidence" value="ECO:0007669"/>
    <property type="project" value="TreeGrafter"/>
</dbReference>
<dbReference type="InterPro" id="IPR010442">
    <property type="entry name" value="PET_domain"/>
</dbReference>
<evidence type="ECO:0000313" key="10">
    <source>
        <dbReference type="Proteomes" id="UP000574528"/>
    </source>
</evidence>
<comment type="caution">
    <text evidence="9">The sequence shown here is derived from an EMBL/GenBank/DDBJ whole genome shotgun (WGS) entry which is preliminary data.</text>
</comment>
<evidence type="ECO:0000256" key="2">
    <source>
        <dbReference type="ARBA" id="ARBA00022737"/>
    </source>
</evidence>
<dbReference type="InterPro" id="IPR001781">
    <property type="entry name" value="Znf_LIM"/>
</dbReference>
<dbReference type="EMBL" id="VWZI01009458">
    <property type="protein sequence ID" value="NXG45797.1"/>
    <property type="molecule type" value="Genomic_DNA"/>
</dbReference>
<evidence type="ECO:0000313" key="9">
    <source>
        <dbReference type="EMBL" id="NXG45797.1"/>
    </source>
</evidence>
<dbReference type="AlphaFoldDB" id="A0A7K9C0S8"/>
<evidence type="ECO:0000256" key="5">
    <source>
        <dbReference type="PROSITE-ProRule" id="PRU00125"/>
    </source>
</evidence>
<feature type="domain" description="LIM zinc-binding" evidence="7">
    <location>
        <begin position="260"/>
        <end position="318"/>
    </location>
</feature>
<evidence type="ECO:0000259" key="7">
    <source>
        <dbReference type="PROSITE" id="PS50023"/>
    </source>
</evidence>
<dbReference type="SUPFAM" id="SSF57716">
    <property type="entry name" value="Glucocorticoid receptor-like (DNA-binding domain)"/>
    <property type="match status" value="1"/>
</dbReference>
<dbReference type="GO" id="GO:0003714">
    <property type="term" value="F:transcription corepressor activity"/>
    <property type="evidence" value="ECO:0007669"/>
    <property type="project" value="TreeGrafter"/>
</dbReference>
<evidence type="ECO:0000256" key="4">
    <source>
        <dbReference type="ARBA" id="ARBA00023038"/>
    </source>
</evidence>
<keyword evidence="2" id="KW-0677">Repeat</keyword>
<proteinExistence type="predicted"/>
<keyword evidence="3 5" id="KW-0862">Zinc</keyword>
<dbReference type="GO" id="GO:0008270">
    <property type="term" value="F:zinc ion binding"/>
    <property type="evidence" value="ECO:0007669"/>
    <property type="project" value="InterPro"/>
</dbReference>
<dbReference type="Gene3D" id="2.10.110.10">
    <property type="entry name" value="Cysteine Rich Protein"/>
    <property type="match status" value="2"/>
</dbReference>
<dbReference type="Pfam" id="PF00412">
    <property type="entry name" value="LIM"/>
    <property type="match status" value="2"/>
</dbReference>
<name>A0A7K9C0S8_9PICI</name>
<evidence type="ECO:0000256" key="6">
    <source>
        <dbReference type="SAM" id="MobiDB-lite"/>
    </source>
</evidence>
<evidence type="ECO:0000256" key="3">
    <source>
        <dbReference type="ARBA" id="ARBA00022833"/>
    </source>
</evidence>
<feature type="domain" description="LIM zinc-binding" evidence="7">
    <location>
        <begin position="194"/>
        <end position="259"/>
    </location>
</feature>
<feature type="domain" description="PET" evidence="8">
    <location>
        <begin position="55"/>
        <end position="161"/>
    </location>
</feature>
<feature type="non-terminal residue" evidence="9">
    <location>
        <position position="318"/>
    </location>
</feature>
<accession>A0A7K9C0S8</accession>
<keyword evidence="4 5" id="KW-0440">LIM domain</keyword>
<organism evidence="9 10">
    <name type="scientific">Psilopogon haemacephalus</name>
    <name type="common">coppersmith barbet</name>
    <dbReference type="NCBI Taxonomy" id="2585815"/>
    <lineage>
        <taxon>Eukaryota</taxon>
        <taxon>Metazoa</taxon>
        <taxon>Chordata</taxon>
        <taxon>Craniata</taxon>
        <taxon>Vertebrata</taxon>
        <taxon>Euteleostomi</taxon>
        <taxon>Archelosauria</taxon>
        <taxon>Archosauria</taxon>
        <taxon>Dinosauria</taxon>
        <taxon>Saurischia</taxon>
        <taxon>Theropoda</taxon>
        <taxon>Coelurosauria</taxon>
        <taxon>Aves</taxon>
        <taxon>Neognathae</taxon>
        <taxon>Neoaves</taxon>
        <taxon>Telluraves</taxon>
        <taxon>Coraciimorphae</taxon>
        <taxon>Piciformes</taxon>
        <taxon>Megalaimidae</taxon>
        <taxon>Psilopogon</taxon>
    </lineage>
</organism>
<feature type="region of interest" description="Disordered" evidence="6">
    <location>
        <begin position="159"/>
        <end position="187"/>
    </location>
</feature>
<dbReference type="PROSITE" id="PS50023">
    <property type="entry name" value="LIM_DOMAIN_2"/>
    <property type="match status" value="2"/>
</dbReference>
<dbReference type="PANTHER" id="PTHR24211">
    <property type="entry name" value="LIM DOMAIN-CONTAINING PROTEIN"/>
    <property type="match status" value="1"/>
</dbReference>
<dbReference type="PROSITE" id="PS51303">
    <property type="entry name" value="PET"/>
    <property type="match status" value="1"/>
</dbReference>
<dbReference type="SMART" id="SM00132">
    <property type="entry name" value="LIM"/>
    <property type="match status" value="2"/>
</dbReference>
<gene>
    <name evidence="9" type="primary">Lmcd1</name>
    <name evidence="9" type="ORF">PSIHAE_R09768</name>
</gene>
<dbReference type="Proteomes" id="UP000574528">
    <property type="component" value="Unassembled WGS sequence"/>
</dbReference>
<dbReference type="CDD" id="cd09340">
    <property type="entry name" value="LIM1_Testin_like"/>
    <property type="match status" value="1"/>
</dbReference>
<dbReference type="OrthoDB" id="10069167at2759"/>